<evidence type="ECO:0000313" key="2">
    <source>
        <dbReference type="EMBL" id="TDE47204.1"/>
    </source>
</evidence>
<dbReference type="OrthoDB" id="1080927at2"/>
<name>A0A4V2Z9U5_9FLAO</name>
<proteinExistence type="predicted"/>
<organism evidence="2 3">
    <name type="scientific">Flavobacterium rhamnosiphilum</name>
    <dbReference type="NCBI Taxonomy" id="2541724"/>
    <lineage>
        <taxon>Bacteria</taxon>
        <taxon>Pseudomonadati</taxon>
        <taxon>Bacteroidota</taxon>
        <taxon>Flavobacteriia</taxon>
        <taxon>Flavobacteriales</taxon>
        <taxon>Flavobacteriaceae</taxon>
        <taxon>Flavobacterium</taxon>
    </lineage>
</organism>
<sequence>MMVLLYCFLILNFLSFVVTGYDKRLAIKNKRRISEKTLLSFAFIGGTIGSGLAMLVFRHKTSKMSFLWKFFLIGILQVFIAYFYVIKSK</sequence>
<evidence type="ECO:0000256" key="1">
    <source>
        <dbReference type="SAM" id="Phobius"/>
    </source>
</evidence>
<protein>
    <submittedName>
        <fullName evidence="2">DUF1294 domain-containing protein</fullName>
    </submittedName>
</protein>
<gene>
    <name evidence="2" type="ORF">E0I26_00770</name>
</gene>
<accession>A0A4V2Z9U5</accession>
<keyword evidence="1" id="KW-0472">Membrane</keyword>
<comment type="caution">
    <text evidence="2">The sequence shown here is derived from an EMBL/GenBank/DDBJ whole genome shotgun (WGS) entry which is preliminary data.</text>
</comment>
<reference evidence="2 3" key="1">
    <citation type="submission" date="2019-03" db="EMBL/GenBank/DDBJ databases">
        <title>Novel species of Flavobacterium.</title>
        <authorList>
            <person name="Liu Q."/>
            <person name="Xin Y.-H."/>
        </authorList>
    </citation>
    <scope>NUCLEOTIDE SEQUENCE [LARGE SCALE GENOMIC DNA]</scope>
    <source>
        <strain evidence="2 3">LB3P52</strain>
    </source>
</reference>
<dbReference type="Proteomes" id="UP000294814">
    <property type="component" value="Unassembled WGS sequence"/>
</dbReference>
<dbReference type="EMBL" id="SMLG01000001">
    <property type="protein sequence ID" value="TDE47204.1"/>
    <property type="molecule type" value="Genomic_DNA"/>
</dbReference>
<dbReference type="Pfam" id="PF06961">
    <property type="entry name" value="DUF1294"/>
    <property type="match status" value="1"/>
</dbReference>
<keyword evidence="3" id="KW-1185">Reference proteome</keyword>
<feature type="transmembrane region" description="Helical" evidence="1">
    <location>
        <begin position="66"/>
        <end position="86"/>
    </location>
</feature>
<dbReference type="InterPro" id="IPR010718">
    <property type="entry name" value="DUF1294"/>
</dbReference>
<feature type="transmembrane region" description="Helical" evidence="1">
    <location>
        <begin position="39"/>
        <end position="57"/>
    </location>
</feature>
<dbReference type="AlphaFoldDB" id="A0A4V2Z9U5"/>
<keyword evidence="1" id="KW-0812">Transmembrane</keyword>
<evidence type="ECO:0000313" key="3">
    <source>
        <dbReference type="Proteomes" id="UP000294814"/>
    </source>
</evidence>
<keyword evidence="1" id="KW-1133">Transmembrane helix</keyword>